<name>A0ABW4I0P2_9SPHN</name>
<comment type="caution">
    <text evidence="1">The sequence shown here is derived from an EMBL/GenBank/DDBJ whole genome shotgun (WGS) entry which is preliminary data.</text>
</comment>
<dbReference type="EMBL" id="JBHUDY010000001">
    <property type="protein sequence ID" value="MFD1610968.1"/>
    <property type="molecule type" value="Genomic_DNA"/>
</dbReference>
<sequence>MTAFEADDLAAARDDAKAYARVAQSGEDGLIEQLAATSLLLCEAFCGRIGLAREAVEVLPACAEWRKLSARPVRAITSVEGLPAEGAAFVLPVDAYAIDIDTDGTGWIRTSAPGAAGRVRVTYDAGLASGWATLPETLRQGVVRLTAHLYAHRDDPNEGAPPAAVAALWRPWRQVGL</sequence>
<keyword evidence="2" id="KW-1185">Reference proteome</keyword>
<evidence type="ECO:0000313" key="1">
    <source>
        <dbReference type="EMBL" id="MFD1610968.1"/>
    </source>
</evidence>
<accession>A0ABW4I0P2</accession>
<dbReference type="RefSeq" id="WP_380890004.1">
    <property type="nucleotide sequence ID" value="NZ_JBHUDY010000001.1"/>
</dbReference>
<protein>
    <recommendedName>
        <fullName evidence="3">PhiE125 gp8 family phage protein</fullName>
    </recommendedName>
</protein>
<proteinExistence type="predicted"/>
<evidence type="ECO:0008006" key="3">
    <source>
        <dbReference type="Google" id="ProtNLM"/>
    </source>
</evidence>
<organism evidence="1 2">
    <name type="scientific">Sphingomonas tabacisoli</name>
    <dbReference type="NCBI Taxonomy" id="2249466"/>
    <lineage>
        <taxon>Bacteria</taxon>
        <taxon>Pseudomonadati</taxon>
        <taxon>Pseudomonadota</taxon>
        <taxon>Alphaproteobacteria</taxon>
        <taxon>Sphingomonadales</taxon>
        <taxon>Sphingomonadaceae</taxon>
        <taxon>Sphingomonas</taxon>
    </lineage>
</organism>
<dbReference type="Proteomes" id="UP001597115">
    <property type="component" value="Unassembled WGS sequence"/>
</dbReference>
<reference evidence="2" key="1">
    <citation type="journal article" date="2019" name="Int. J. Syst. Evol. Microbiol.">
        <title>The Global Catalogue of Microorganisms (GCM) 10K type strain sequencing project: providing services to taxonomists for standard genome sequencing and annotation.</title>
        <authorList>
            <consortium name="The Broad Institute Genomics Platform"/>
            <consortium name="The Broad Institute Genome Sequencing Center for Infectious Disease"/>
            <person name="Wu L."/>
            <person name="Ma J."/>
        </authorList>
    </citation>
    <scope>NUCLEOTIDE SEQUENCE [LARGE SCALE GENOMIC DNA]</scope>
    <source>
        <strain evidence="2">CGMCC 1.16275</strain>
    </source>
</reference>
<gene>
    <name evidence="1" type="ORF">ACFSCW_04045</name>
</gene>
<dbReference type="InterPro" id="IPR011738">
    <property type="entry name" value="Phage_CHP"/>
</dbReference>
<evidence type="ECO:0000313" key="2">
    <source>
        <dbReference type="Proteomes" id="UP001597115"/>
    </source>
</evidence>
<dbReference type="Gene3D" id="1.10.3230.30">
    <property type="entry name" value="Phage gp6-like head-tail connector protein"/>
    <property type="match status" value="1"/>
</dbReference>
<dbReference type="NCBIfam" id="TIGR02215">
    <property type="entry name" value="phage_chp_gp8"/>
    <property type="match status" value="1"/>
</dbReference>
<dbReference type="CDD" id="cd08054">
    <property type="entry name" value="gp6"/>
    <property type="match status" value="1"/>
</dbReference>